<dbReference type="RefSeq" id="XP_035346119.1">
    <property type="nucleotide sequence ID" value="XM_035490226.1"/>
</dbReference>
<dbReference type="SUPFAM" id="SSF51905">
    <property type="entry name" value="FAD/NAD(P)-binding domain"/>
    <property type="match status" value="1"/>
</dbReference>
<evidence type="ECO:0000256" key="4">
    <source>
        <dbReference type="ARBA" id="ARBA00022827"/>
    </source>
</evidence>
<feature type="binding site" evidence="10">
    <location>
        <begin position="193"/>
        <end position="196"/>
    </location>
    <ligand>
        <name>NADP(+)</name>
        <dbReference type="ChEBI" id="CHEBI:58349"/>
    </ligand>
</feature>
<dbReference type="GO" id="GO:0016491">
    <property type="term" value="F:oxidoreductase activity"/>
    <property type="evidence" value="ECO:0007669"/>
    <property type="project" value="UniProtKB-KW"/>
</dbReference>
<organism evidence="12 13">
    <name type="scientific">Talaromyces rugulosus</name>
    <name type="common">Penicillium rugulosum</name>
    <dbReference type="NCBI Taxonomy" id="121627"/>
    <lineage>
        <taxon>Eukaryota</taxon>
        <taxon>Fungi</taxon>
        <taxon>Dikarya</taxon>
        <taxon>Ascomycota</taxon>
        <taxon>Pezizomycotina</taxon>
        <taxon>Eurotiomycetes</taxon>
        <taxon>Eurotiomycetidae</taxon>
        <taxon>Eurotiales</taxon>
        <taxon>Trichocomaceae</taxon>
        <taxon>Talaromyces</taxon>
        <taxon>Talaromyces sect. Islandici</taxon>
    </lineage>
</organism>
<keyword evidence="8" id="KW-0496">Mitochondrion</keyword>
<feature type="binding site" evidence="9">
    <location>
        <position position="76"/>
    </location>
    <ligand>
        <name>FAD</name>
        <dbReference type="ChEBI" id="CHEBI:57692"/>
    </ligand>
</feature>
<dbReference type="SUPFAM" id="SSF51971">
    <property type="entry name" value="Nucleotide-binding domain"/>
    <property type="match status" value="1"/>
</dbReference>
<dbReference type="OrthoDB" id="333024at2759"/>
<dbReference type="EC" id="1.18.1.6" evidence="8"/>
<protein>
    <recommendedName>
        <fullName evidence="8">NADPH:adrenodoxin oxidoreductase, mitochondrial</fullName>
        <ecNumber evidence="8">1.18.1.6</ecNumber>
    </recommendedName>
</protein>
<evidence type="ECO:0000256" key="5">
    <source>
        <dbReference type="ARBA" id="ARBA00022857"/>
    </source>
</evidence>
<gene>
    <name evidence="12" type="ORF">TRUGW13939_07084</name>
</gene>
<dbReference type="Gene3D" id="3.40.50.720">
    <property type="entry name" value="NAD(P)-binding Rossmann-like Domain"/>
    <property type="match status" value="1"/>
</dbReference>
<reference evidence="13" key="1">
    <citation type="submission" date="2020-06" db="EMBL/GenBank/DDBJ databases">
        <title>A chromosome-scale genome assembly of Talaromyces rugulosus W13939.</title>
        <authorList>
            <person name="Wang B."/>
            <person name="Guo L."/>
            <person name="Ye K."/>
            <person name="Wang L."/>
        </authorList>
    </citation>
    <scope>NUCLEOTIDE SEQUENCE [LARGE SCALE GENOMIC DNA]</scope>
    <source>
        <strain evidence="13">W13939</strain>
    </source>
</reference>
<evidence type="ECO:0000256" key="9">
    <source>
        <dbReference type="PIRSR" id="PIRSR000362-1"/>
    </source>
</evidence>
<feature type="domain" description="FAD/NAD(P)-binding" evidence="11">
    <location>
        <begin position="45"/>
        <end position="204"/>
    </location>
</feature>
<evidence type="ECO:0000256" key="8">
    <source>
        <dbReference type="PIRNR" id="PIRNR000362"/>
    </source>
</evidence>
<keyword evidence="5 8" id="KW-0521">NADP</keyword>
<dbReference type="Gene3D" id="3.50.50.60">
    <property type="entry name" value="FAD/NAD(P)-binding domain"/>
    <property type="match status" value="1"/>
</dbReference>
<feature type="binding site" evidence="10">
    <location>
        <position position="249"/>
    </location>
    <ligand>
        <name>NADP(+)</name>
        <dbReference type="ChEBI" id="CHEBI:58349"/>
    </ligand>
</feature>
<comment type="cofactor">
    <cofactor evidence="1 8 9">
        <name>FAD</name>
        <dbReference type="ChEBI" id="CHEBI:57692"/>
    </cofactor>
</comment>
<dbReference type="PANTHER" id="PTHR48467:SF1">
    <property type="entry name" value="GLUTAMATE SYNTHASE 1 [NADH], CHLOROPLASTIC-LIKE"/>
    <property type="match status" value="1"/>
</dbReference>
<evidence type="ECO:0000313" key="12">
    <source>
        <dbReference type="EMBL" id="QKX59942.1"/>
    </source>
</evidence>
<dbReference type="InterPro" id="IPR023753">
    <property type="entry name" value="FAD/NAD-binding_dom"/>
</dbReference>
<evidence type="ECO:0000256" key="3">
    <source>
        <dbReference type="ARBA" id="ARBA00022630"/>
    </source>
</evidence>
<keyword evidence="6 8" id="KW-0560">Oxidoreductase</keyword>
<dbReference type="GO" id="GO:0005739">
    <property type="term" value="C:mitochondrion"/>
    <property type="evidence" value="ECO:0007669"/>
    <property type="project" value="UniProtKB-SubCell"/>
</dbReference>
<dbReference type="KEGG" id="trg:TRUGW13939_07084"/>
<dbReference type="AlphaFoldDB" id="A0A7H8R0N9"/>
<dbReference type="InterPro" id="IPR021163">
    <property type="entry name" value="Ferredox_Rdtase_adrenod"/>
</dbReference>
<feature type="binding site" evidence="9">
    <location>
        <begin position="440"/>
        <end position="442"/>
    </location>
    <ligand>
        <name>FAD</name>
        <dbReference type="ChEBI" id="CHEBI:57692"/>
    </ligand>
</feature>
<dbReference type="InterPro" id="IPR036188">
    <property type="entry name" value="FAD/NAD-bd_sf"/>
</dbReference>
<proteinExistence type="inferred from homology"/>
<comment type="similarity">
    <text evidence="2 8">Belongs to the ferredoxin--NADP reductase type 1 family.</text>
</comment>
<dbReference type="InterPro" id="IPR055275">
    <property type="entry name" value="Ferredox_Rdtase"/>
</dbReference>
<evidence type="ECO:0000259" key="11">
    <source>
        <dbReference type="Pfam" id="PF07992"/>
    </source>
</evidence>
<dbReference type="EMBL" id="CP055901">
    <property type="protein sequence ID" value="QKX59942.1"/>
    <property type="molecule type" value="Genomic_DNA"/>
</dbReference>
<evidence type="ECO:0000256" key="6">
    <source>
        <dbReference type="ARBA" id="ARBA00023002"/>
    </source>
</evidence>
<dbReference type="GeneID" id="55994577"/>
<feature type="binding site" evidence="10">
    <location>
        <begin position="237"/>
        <end position="238"/>
    </location>
    <ligand>
        <name>NADP(+)</name>
        <dbReference type="ChEBI" id="CHEBI:58349"/>
    </ligand>
</feature>
<feature type="binding site" evidence="10">
    <location>
        <position position="440"/>
    </location>
    <ligand>
        <name>NADP(+)</name>
        <dbReference type="ChEBI" id="CHEBI:58349"/>
    </ligand>
</feature>
<comment type="catalytic activity">
    <reaction evidence="7 8">
        <text>2 reduced [adrenodoxin] + NADP(+) + H(+) = 2 oxidized [adrenodoxin] + NADPH</text>
        <dbReference type="Rhea" id="RHEA:42312"/>
        <dbReference type="Rhea" id="RHEA-COMP:9998"/>
        <dbReference type="Rhea" id="RHEA-COMP:9999"/>
        <dbReference type="ChEBI" id="CHEBI:15378"/>
        <dbReference type="ChEBI" id="CHEBI:33737"/>
        <dbReference type="ChEBI" id="CHEBI:33738"/>
        <dbReference type="ChEBI" id="CHEBI:57783"/>
        <dbReference type="ChEBI" id="CHEBI:58349"/>
        <dbReference type="EC" id="1.18.1.6"/>
    </reaction>
</comment>
<accession>A0A7H8R0N9</accession>
<dbReference type="PIRSF" id="PIRSF000362">
    <property type="entry name" value="FNR"/>
    <property type="match status" value="1"/>
</dbReference>
<keyword evidence="13" id="KW-1185">Reference proteome</keyword>
<dbReference type="Proteomes" id="UP000509510">
    <property type="component" value="Chromosome IV"/>
</dbReference>
<dbReference type="PRINTS" id="PR00419">
    <property type="entry name" value="ADXRDTASE"/>
</dbReference>
<keyword evidence="4 8" id="KW-0274">FAD</keyword>
<feature type="binding site" evidence="9">
    <location>
        <position position="55"/>
    </location>
    <ligand>
        <name>FAD</name>
        <dbReference type="ChEBI" id="CHEBI:57692"/>
    </ligand>
</feature>
<evidence type="ECO:0000313" key="13">
    <source>
        <dbReference type="Proteomes" id="UP000509510"/>
    </source>
</evidence>
<name>A0A7H8R0N9_TALRU</name>
<evidence type="ECO:0000256" key="7">
    <source>
        <dbReference type="ARBA" id="ARBA00048933"/>
    </source>
</evidence>
<feature type="binding site" evidence="9">
    <location>
        <position position="84"/>
    </location>
    <ligand>
        <name>FAD</name>
        <dbReference type="ChEBI" id="CHEBI:57692"/>
    </ligand>
</feature>
<comment type="subcellular location">
    <subcellularLocation>
        <location evidence="8">Mitochondrion</location>
    </subcellularLocation>
</comment>
<feature type="binding site" evidence="9">
    <location>
        <position position="433"/>
    </location>
    <ligand>
        <name>FAD</name>
        <dbReference type="ChEBI" id="CHEBI:57692"/>
    </ligand>
</feature>
<evidence type="ECO:0000256" key="1">
    <source>
        <dbReference type="ARBA" id="ARBA00001974"/>
    </source>
</evidence>
<evidence type="ECO:0000256" key="10">
    <source>
        <dbReference type="PIRSR" id="PIRSR000362-2"/>
    </source>
</evidence>
<dbReference type="PANTHER" id="PTHR48467">
    <property type="entry name" value="GLUTAMATE SYNTHASE 1 [NADH], CHLOROPLASTIC-LIKE"/>
    <property type="match status" value="1"/>
</dbReference>
<evidence type="ECO:0000256" key="2">
    <source>
        <dbReference type="ARBA" id="ARBA00008312"/>
    </source>
</evidence>
<keyword evidence="3 8" id="KW-0285">Flavoprotein</keyword>
<feature type="binding site" evidence="9">
    <location>
        <position position="120"/>
    </location>
    <ligand>
        <name>FAD</name>
        <dbReference type="ChEBI" id="CHEBI:57692"/>
    </ligand>
</feature>
<sequence length="539" mass="59097">MSVSPASFLCSRCAPRSLRLLRRSPFRGLNAYTTTAAAPQHDRPFRVAVIGSGPAGFYASYRLLSKADDAVVDMYEKLPVPFGLVRYGVAPDHPEVKNCEEKFTEVASSPRFNFIGNTAVGSQLPFETLKPHYDAILFSYGASEDRELGIPGEDACKNVLSARAFVGWYNGLPEYRDLSPDLTSGEHAVVVGQGNVALDVARILLSDVDALHKTDISEHALEALAKSKVKRVRVVGRRGPMQAAFTIKEARELLQLPSVSFDPIRKELMPPDEVVATIPRAQKRLIQLLAKGSSNDARATSKSWSLDFLLSPHSLHWSPVYPYRLSHAKFTRNDIDSGDPFAPDAKVKPHTLSNGRPAEVNIPCNIFFRSIGYKSLPLPGFDYLGIQFDHRRGIIPNDGFGRVTSSSEAAEDSKTPLDNTHISHIPGLYCAGWVKRGPTGVIASTMMDAFGTADSIAADWEAQSKGSGEGRISFLNSTSGGSSGLGWEGVRTEAQQKGLLPTSWEDWQRIDAVERERGKEKGKIREKFARVADMLNVVR</sequence>
<dbReference type="Pfam" id="PF07992">
    <property type="entry name" value="Pyr_redox_2"/>
    <property type="match status" value="1"/>
</dbReference>